<dbReference type="InterPro" id="IPR053168">
    <property type="entry name" value="Glutamic_endopeptidase"/>
</dbReference>
<feature type="domain" description="Neprosin PEP catalytic" evidence="3">
    <location>
        <begin position="130"/>
        <end position="358"/>
    </location>
</feature>
<dbReference type="Pfam" id="PF03080">
    <property type="entry name" value="Neprosin"/>
    <property type="match status" value="1"/>
</dbReference>
<protein>
    <submittedName>
        <fullName evidence="4">Uncharacterized protein DUF239</fullName>
    </submittedName>
</protein>
<dbReference type="PANTHER" id="PTHR31589:SF110">
    <property type="entry name" value="PROTEIN, PUTATIVE (DUF239)-RELATED"/>
    <property type="match status" value="1"/>
</dbReference>
<reference evidence="4 5" key="1">
    <citation type="submission" date="2018-03" db="EMBL/GenBank/DDBJ databases">
        <title>Genomic Encyclopedia of Archaeal and Bacterial Type Strains, Phase II (KMG-II): from individual species to whole genera.</title>
        <authorList>
            <person name="Goeker M."/>
        </authorList>
    </citation>
    <scope>NUCLEOTIDE SEQUENCE [LARGE SCALE GENOMIC DNA]</scope>
    <source>
        <strain evidence="4 5">DSM 45348</strain>
    </source>
</reference>
<dbReference type="AlphaFoldDB" id="A0A2T0RIX7"/>
<feature type="region of interest" description="Disordered" evidence="1">
    <location>
        <begin position="36"/>
        <end position="68"/>
    </location>
</feature>
<keyword evidence="5" id="KW-1185">Reference proteome</keyword>
<comment type="caution">
    <text evidence="4">The sequence shown here is derived from an EMBL/GenBank/DDBJ whole genome shotgun (WGS) entry which is preliminary data.</text>
</comment>
<dbReference type="OrthoDB" id="3285909at2"/>
<dbReference type="InterPro" id="IPR004314">
    <property type="entry name" value="Neprosin"/>
</dbReference>
<evidence type="ECO:0000256" key="2">
    <source>
        <dbReference type="SAM" id="SignalP"/>
    </source>
</evidence>
<name>A0A2T0RIX7_9ACTN</name>
<evidence type="ECO:0000313" key="4">
    <source>
        <dbReference type="EMBL" id="PRY21109.1"/>
    </source>
</evidence>
<dbReference type="Proteomes" id="UP000239209">
    <property type="component" value="Unassembled WGS sequence"/>
</dbReference>
<dbReference type="EMBL" id="PVZG01000021">
    <property type="protein sequence ID" value="PRY21109.1"/>
    <property type="molecule type" value="Genomic_DNA"/>
</dbReference>
<evidence type="ECO:0000313" key="5">
    <source>
        <dbReference type="Proteomes" id="UP000239209"/>
    </source>
</evidence>
<dbReference type="PROSITE" id="PS52045">
    <property type="entry name" value="NEPROSIN_PEP_CD"/>
    <property type="match status" value="1"/>
</dbReference>
<organism evidence="4 5">
    <name type="scientific">Pseudosporangium ferrugineum</name>
    <dbReference type="NCBI Taxonomy" id="439699"/>
    <lineage>
        <taxon>Bacteria</taxon>
        <taxon>Bacillati</taxon>
        <taxon>Actinomycetota</taxon>
        <taxon>Actinomycetes</taxon>
        <taxon>Micromonosporales</taxon>
        <taxon>Micromonosporaceae</taxon>
        <taxon>Pseudosporangium</taxon>
    </lineage>
</organism>
<keyword evidence="2" id="KW-0732">Signal</keyword>
<feature type="chain" id="PRO_5015711825" evidence="2">
    <location>
        <begin position="32"/>
        <end position="358"/>
    </location>
</feature>
<feature type="signal peptide" evidence="2">
    <location>
        <begin position="1"/>
        <end position="31"/>
    </location>
</feature>
<dbReference type="PANTHER" id="PTHR31589">
    <property type="entry name" value="PROTEIN, PUTATIVE (DUF239)-RELATED-RELATED"/>
    <property type="match status" value="1"/>
</dbReference>
<dbReference type="RefSeq" id="WP_158277872.1">
    <property type="nucleotide sequence ID" value="NZ_PVZG01000021.1"/>
</dbReference>
<evidence type="ECO:0000256" key="1">
    <source>
        <dbReference type="SAM" id="MobiDB-lite"/>
    </source>
</evidence>
<proteinExistence type="predicted"/>
<feature type="compositionally biased region" description="Low complexity" evidence="1">
    <location>
        <begin position="37"/>
        <end position="49"/>
    </location>
</feature>
<sequence>MSKAHRGLLAAGLAAAVAGSMGVVWTMGADAAETPSAPVVAENPAEDPAAAPPLLPWGERPSPIKRGKIGASGAALKAAGADAAPEDSSTTPTALYAPKGRFAGAGSLKQERIGKLRQGAPPAPAGVADAADTKWWYYYAGGRQTGETDGGWVDLTVHKPVVQPGEYHTLAELAVQSADSNQIVEVGWTVDPKTNKDNEPHLFVYYWKDRTRSCYNKCGFTQISKTVKPGDVLPVGATKRFGIQHYNNRWWVAYDSEWVGYFLDELWEGRYTKAGLVQWFGEVTGDDASPCTDMGNGRHAKDEKASVLGNLALTAGPPVNAEVFATSGFYTAKAALKDETDPTEPVLNVRYGGPGDNC</sequence>
<gene>
    <name evidence="4" type="ORF">CLV70_121112</name>
</gene>
<evidence type="ECO:0000259" key="3">
    <source>
        <dbReference type="PROSITE" id="PS52045"/>
    </source>
</evidence>
<accession>A0A2T0RIX7</accession>